<dbReference type="Proteomes" id="UP000194141">
    <property type="component" value="Unassembled WGS sequence"/>
</dbReference>
<dbReference type="AlphaFoldDB" id="A0A1X4XWH3"/>
<dbReference type="STRING" id="1562698.DESAMIL20_1442"/>
<sequence length="92" mass="10878">MCKLDDLEIKILKYHKQKGCDYSKSLAKELNIKLCEAFMVHKKLLSLGYLEKVSSRLTKYKVNNKTKIIKHRNHTYYQLSQNGKQFLKDLIS</sequence>
<dbReference type="EMBL" id="MDSU01000018">
    <property type="protein sequence ID" value="OSS41889.1"/>
    <property type="molecule type" value="Genomic_DNA"/>
</dbReference>
<evidence type="ECO:0000313" key="2">
    <source>
        <dbReference type="Proteomes" id="UP000194141"/>
    </source>
</evidence>
<protein>
    <recommendedName>
        <fullName evidence="3">DUF2250 domain-containing protein</fullName>
    </recommendedName>
</protein>
<name>A0A1X4XWH3_9BACT</name>
<comment type="caution">
    <text evidence="1">The sequence shown here is derived from an EMBL/GenBank/DDBJ whole genome shotgun (WGS) entry which is preliminary data.</text>
</comment>
<dbReference type="RefSeq" id="WP_086034132.1">
    <property type="nucleotide sequence ID" value="NZ_MDSU01000018.1"/>
</dbReference>
<gene>
    <name evidence="1" type="ORF">DESAMIL20_1442</name>
</gene>
<dbReference type="Pfam" id="PF10007">
    <property type="entry name" value="DUF2250"/>
    <property type="match status" value="1"/>
</dbReference>
<keyword evidence="2" id="KW-1185">Reference proteome</keyword>
<proteinExistence type="predicted"/>
<accession>A0A1X4XWH3</accession>
<evidence type="ECO:0008006" key="3">
    <source>
        <dbReference type="Google" id="ProtNLM"/>
    </source>
</evidence>
<evidence type="ECO:0000313" key="1">
    <source>
        <dbReference type="EMBL" id="OSS41889.1"/>
    </source>
</evidence>
<organism evidence="1 2">
    <name type="scientific">Desulfurella amilsii</name>
    <dbReference type="NCBI Taxonomy" id="1562698"/>
    <lineage>
        <taxon>Bacteria</taxon>
        <taxon>Pseudomonadati</taxon>
        <taxon>Campylobacterota</taxon>
        <taxon>Desulfurellia</taxon>
        <taxon>Desulfurellales</taxon>
        <taxon>Desulfurellaceae</taxon>
        <taxon>Desulfurella</taxon>
    </lineage>
</organism>
<dbReference type="OrthoDB" id="2084451at2"/>
<dbReference type="InterPro" id="IPR019254">
    <property type="entry name" value="DUF2250"/>
</dbReference>
<reference evidence="1 2" key="1">
    <citation type="journal article" date="2017" name="Front. Microbiol.">
        <title>Genome Sequence of Desulfurella amilsii Strain TR1 and Comparative Genomics of Desulfurellaceae Family.</title>
        <authorList>
            <person name="Florentino A.P."/>
            <person name="Stams A.J."/>
            <person name="Sanchez-Andrea I."/>
        </authorList>
    </citation>
    <scope>NUCLEOTIDE SEQUENCE [LARGE SCALE GENOMIC DNA]</scope>
    <source>
        <strain evidence="1 2">TR1</strain>
    </source>
</reference>